<proteinExistence type="predicted"/>
<dbReference type="EMBL" id="UFRQ01000003">
    <property type="protein sequence ID" value="SUT93242.1"/>
    <property type="molecule type" value="Genomic_DNA"/>
</dbReference>
<dbReference type="OrthoDB" id="6182045at2"/>
<evidence type="ECO:0000313" key="1">
    <source>
        <dbReference type="EMBL" id="SUT93242.1"/>
    </source>
</evidence>
<evidence type="ECO:0000313" key="2">
    <source>
        <dbReference type="Proteomes" id="UP000254649"/>
    </source>
</evidence>
<dbReference type="AlphaFoldDB" id="A0A380TYY0"/>
<sequence>MYFREGYTHFPYRSGEGSEDCQNPTPNIGGIDLQNHPEQIDLIPEIALLPELKQTLVELNKPTSPLITLACSHWINKYDNSHFSYLEFSFKDRSVTNTLQKIQSFENKLHLFLVEKLTEQFTEEQRGYYVAYLKDQVQVYYRHFYYLDDEEPHTLLGLTFLFEDQETVDLHHKALRIFLMQYSTQTS</sequence>
<organism evidence="1 2">
    <name type="scientific">[Actinobacillus] rossii</name>
    <dbReference type="NCBI Taxonomy" id="123820"/>
    <lineage>
        <taxon>Bacteria</taxon>
        <taxon>Pseudomonadati</taxon>
        <taxon>Pseudomonadota</taxon>
        <taxon>Gammaproteobacteria</taxon>
        <taxon>Pasteurellales</taxon>
        <taxon>Pasteurellaceae</taxon>
    </lineage>
</organism>
<reference evidence="1 2" key="1">
    <citation type="submission" date="2018-06" db="EMBL/GenBank/DDBJ databases">
        <authorList>
            <consortium name="Pathogen Informatics"/>
            <person name="Doyle S."/>
        </authorList>
    </citation>
    <scope>NUCLEOTIDE SEQUENCE [LARGE SCALE GENOMIC DNA]</scope>
    <source>
        <strain evidence="1 2">NCTC10801</strain>
    </source>
</reference>
<accession>A0A380TYY0</accession>
<protein>
    <submittedName>
        <fullName evidence="1">Uncharacterized protein</fullName>
    </submittedName>
</protein>
<gene>
    <name evidence="1" type="ORF">NCTC10801_01933</name>
</gene>
<dbReference type="Proteomes" id="UP000254649">
    <property type="component" value="Unassembled WGS sequence"/>
</dbReference>
<name>A0A380TYY0_9PAST</name>
<keyword evidence="2" id="KW-1185">Reference proteome</keyword>